<feature type="transmembrane region" description="Helical" evidence="1">
    <location>
        <begin position="62"/>
        <end position="84"/>
    </location>
</feature>
<name>A0A938YEG1_9ACTN</name>
<dbReference type="RefSeq" id="WP_205259225.1">
    <property type="nucleotide sequence ID" value="NZ_JAERWK010000005.1"/>
</dbReference>
<sequence length="93" mass="10158">MALSDHERHQLAAMEQQLALQDPALAQRLRRRPRRVWIRAALALTLGASLLIAGLVTTAASVGWGLVLSLVGGALVGLGAWRLLRRWRPPSPH</sequence>
<keyword evidence="1" id="KW-0812">Transmembrane</keyword>
<gene>
    <name evidence="2" type="ORF">JL106_03085</name>
</gene>
<protein>
    <submittedName>
        <fullName evidence="2">DUF3040 domain-containing protein</fullName>
    </submittedName>
</protein>
<keyword evidence="1" id="KW-0472">Membrane</keyword>
<dbReference type="Proteomes" id="UP000663792">
    <property type="component" value="Unassembled WGS sequence"/>
</dbReference>
<evidence type="ECO:0000313" key="3">
    <source>
        <dbReference type="Proteomes" id="UP000663792"/>
    </source>
</evidence>
<feature type="transmembrane region" description="Helical" evidence="1">
    <location>
        <begin position="36"/>
        <end position="56"/>
    </location>
</feature>
<dbReference type="InterPro" id="IPR021401">
    <property type="entry name" value="DUF3040"/>
</dbReference>
<keyword evidence="1" id="KW-1133">Transmembrane helix</keyword>
<dbReference type="EMBL" id="JAERWK010000005">
    <property type="protein sequence ID" value="MBM9466263.1"/>
    <property type="molecule type" value="Genomic_DNA"/>
</dbReference>
<dbReference type="Pfam" id="PF11239">
    <property type="entry name" value="DUF3040"/>
    <property type="match status" value="1"/>
</dbReference>
<dbReference type="AlphaFoldDB" id="A0A938YEG1"/>
<evidence type="ECO:0000313" key="2">
    <source>
        <dbReference type="EMBL" id="MBM9466263.1"/>
    </source>
</evidence>
<evidence type="ECO:0000256" key="1">
    <source>
        <dbReference type="SAM" id="Phobius"/>
    </source>
</evidence>
<keyword evidence="3" id="KW-1185">Reference proteome</keyword>
<reference evidence="2" key="1">
    <citation type="submission" date="2021-01" db="EMBL/GenBank/DDBJ databases">
        <title>YIM 132084 draft genome.</title>
        <authorList>
            <person name="An D."/>
        </authorList>
    </citation>
    <scope>NUCLEOTIDE SEQUENCE</scope>
    <source>
        <strain evidence="2">YIM 132084</strain>
    </source>
</reference>
<accession>A0A938YEG1</accession>
<comment type="caution">
    <text evidence="2">The sequence shown here is derived from an EMBL/GenBank/DDBJ whole genome shotgun (WGS) entry which is preliminary data.</text>
</comment>
<proteinExistence type="predicted"/>
<organism evidence="2 3">
    <name type="scientific">Nakamurella leprariae</name>
    <dbReference type="NCBI Taxonomy" id="2803911"/>
    <lineage>
        <taxon>Bacteria</taxon>
        <taxon>Bacillati</taxon>
        <taxon>Actinomycetota</taxon>
        <taxon>Actinomycetes</taxon>
        <taxon>Nakamurellales</taxon>
        <taxon>Nakamurellaceae</taxon>
        <taxon>Nakamurella</taxon>
    </lineage>
</organism>